<sequence>MAMQAIVAEGVWRFFGDNPVLRGVSLVVEEGGVFGLIGPNGAGKTTMFRILATLLRPSRGTAKVFGKDVVKEASEVRRMITYLPEEAGVYKNLTGRSFLKMVSRVYGLGSSALEKGIAISGLGEAVDRKMGEYSKGMRRRILLAGCLMVEPRLAILDEPTAGLDVEHSVYVRKIIRQYAEQGTTFIVSSHNMLEVDYLCDRIALIHRGGIVAEGKPRELTASHNVQNLEELFVKKVGEAP</sequence>
<dbReference type="GO" id="GO:0005524">
    <property type="term" value="F:ATP binding"/>
    <property type="evidence" value="ECO:0007669"/>
    <property type="project" value="UniProtKB-KW"/>
</dbReference>
<dbReference type="STRING" id="311458.CSUB_C0119"/>
<dbReference type="EMBL" id="AP011880">
    <property type="protein sequence ID" value="BAJ49035.1"/>
    <property type="molecule type" value="Genomic_DNA"/>
</dbReference>
<evidence type="ECO:0000313" key="6">
    <source>
        <dbReference type="EMBL" id="BAJ49982.1"/>
    </source>
</evidence>
<reference evidence="4 7" key="2">
    <citation type="journal article" date="2011" name="Nucleic Acids Res.">
        <title>Insights into the evolution of Archaea and eukaryotic protein modifier systems revealed by the genome of a novel archaeal group.</title>
        <authorList>
            <person name="Nunoura T."/>
            <person name="Takaki Y."/>
            <person name="Kakuta J."/>
            <person name="Nishi S."/>
            <person name="Sugahara J."/>
            <person name="Kazama H."/>
            <person name="Chee G."/>
            <person name="Hattori M."/>
            <person name="Kanai A."/>
            <person name="Atomi H."/>
            <person name="Takai K."/>
            <person name="Takami H."/>
        </authorList>
    </citation>
    <scope>NUCLEOTIDE SEQUENCE</scope>
</reference>
<dbReference type="InterPro" id="IPR027417">
    <property type="entry name" value="P-loop_NTPase"/>
</dbReference>
<dbReference type="PROSITE" id="PS50893">
    <property type="entry name" value="ABC_TRANSPORTER_2"/>
    <property type="match status" value="1"/>
</dbReference>
<evidence type="ECO:0000313" key="5">
    <source>
        <dbReference type="EMBL" id="BAJ49064.1"/>
    </source>
</evidence>
<dbReference type="Gene3D" id="3.40.50.300">
    <property type="entry name" value="P-loop containing nucleotide triphosphate hydrolases"/>
    <property type="match status" value="1"/>
</dbReference>
<evidence type="ECO:0000256" key="2">
    <source>
        <dbReference type="ARBA" id="ARBA00022840"/>
    </source>
</evidence>
<organism evidence="4">
    <name type="scientific">Caldiarchaeum subterraneum</name>
    <dbReference type="NCBI Taxonomy" id="311458"/>
    <lineage>
        <taxon>Archaea</taxon>
        <taxon>Nitrososphaerota</taxon>
        <taxon>Candidatus Caldarchaeales</taxon>
        <taxon>Candidatus Caldarchaeaceae</taxon>
        <taxon>Candidatus Caldarchaeum</taxon>
    </lineage>
</organism>
<accession>E6N9M9</accession>
<dbReference type="EMBL" id="AP011882">
    <property type="protein sequence ID" value="BAJ49064.1"/>
    <property type="molecule type" value="Genomic_DNA"/>
</dbReference>
<dbReference type="SUPFAM" id="SSF52540">
    <property type="entry name" value="P-loop containing nucleoside triphosphate hydrolases"/>
    <property type="match status" value="1"/>
</dbReference>
<dbReference type="KEGG" id="csu:CSUB_C0119"/>
<keyword evidence="1" id="KW-0547">Nucleotide-binding</keyword>
<dbReference type="InterPro" id="IPR017871">
    <property type="entry name" value="ABC_transporter-like_CS"/>
</dbReference>
<dbReference type="PANTHER" id="PTHR43613:SF1">
    <property type="entry name" value="ABC TRANSPORTER, ATP-BINDING PROTEIN"/>
    <property type="match status" value="1"/>
</dbReference>
<evidence type="ECO:0000259" key="3">
    <source>
        <dbReference type="PROSITE" id="PS50893"/>
    </source>
</evidence>
<evidence type="ECO:0000256" key="1">
    <source>
        <dbReference type="ARBA" id="ARBA00022741"/>
    </source>
</evidence>
<dbReference type="SMART" id="SM00382">
    <property type="entry name" value="AAA"/>
    <property type="match status" value="1"/>
</dbReference>
<dbReference type="InterPro" id="IPR003439">
    <property type="entry name" value="ABC_transporter-like_ATP-bd"/>
</dbReference>
<gene>
    <name evidence="6" type="ORF">CSUB_C0119</name>
    <name evidence="4" type="ORF">HGMM_F11E05C13</name>
    <name evidence="5" type="ORF">HGMM_F32H09C03</name>
</gene>
<evidence type="ECO:0000313" key="7">
    <source>
        <dbReference type="Proteomes" id="UP000008120"/>
    </source>
</evidence>
<dbReference type="GO" id="GO:0016887">
    <property type="term" value="F:ATP hydrolysis activity"/>
    <property type="evidence" value="ECO:0007669"/>
    <property type="project" value="InterPro"/>
</dbReference>
<dbReference type="EMBL" id="BA000048">
    <property type="protein sequence ID" value="BAJ49982.1"/>
    <property type="molecule type" value="Genomic_DNA"/>
</dbReference>
<evidence type="ECO:0000313" key="4">
    <source>
        <dbReference type="EMBL" id="BAJ49035.1"/>
    </source>
</evidence>
<dbReference type="PANTHER" id="PTHR43613">
    <property type="entry name" value="ABC TRANSPORTER, ATP-BINDING PROTEIN"/>
    <property type="match status" value="1"/>
</dbReference>
<name>E6N9M9_CALS0</name>
<dbReference type="InterPro" id="IPR003593">
    <property type="entry name" value="AAA+_ATPase"/>
</dbReference>
<proteinExistence type="predicted"/>
<feature type="domain" description="ABC transporter" evidence="3">
    <location>
        <begin position="6"/>
        <end position="232"/>
    </location>
</feature>
<dbReference type="Proteomes" id="UP000008120">
    <property type="component" value="Chromosome"/>
</dbReference>
<protein>
    <submittedName>
        <fullName evidence="4">ABC-2 type transport system ATP-binding protein</fullName>
    </submittedName>
</protein>
<dbReference type="PROSITE" id="PS00211">
    <property type="entry name" value="ABC_TRANSPORTER_1"/>
    <property type="match status" value="1"/>
</dbReference>
<reference evidence="4 7" key="1">
    <citation type="journal article" date="2005" name="Environ. Microbiol.">
        <title>Genetic and functional properties of uncultivated thermophilic crenarchaeotes from a subsurface gold mine as revealed by analysis of genome fragments.</title>
        <authorList>
            <person name="Nunoura T."/>
            <person name="Hirayama H."/>
            <person name="Takami H."/>
            <person name="Oida H."/>
            <person name="Nishi S."/>
            <person name="Shimamura S."/>
            <person name="Suzuki Y."/>
            <person name="Inagaki F."/>
            <person name="Takai K."/>
            <person name="Nealson K.H."/>
            <person name="Horikoshi K."/>
        </authorList>
    </citation>
    <scope>NUCLEOTIDE SEQUENCE</scope>
</reference>
<dbReference type="CDD" id="cd03230">
    <property type="entry name" value="ABC_DR_subfamily_A"/>
    <property type="match status" value="1"/>
</dbReference>
<keyword evidence="2 4" id="KW-0067">ATP-binding</keyword>
<dbReference type="BioCyc" id="CCAL311458:G131R-119-MONOMER"/>
<dbReference type="Pfam" id="PF00005">
    <property type="entry name" value="ABC_tran"/>
    <property type="match status" value="1"/>
</dbReference>
<dbReference type="AlphaFoldDB" id="E6N9M9"/>